<dbReference type="AlphaFoldDB" id="A0A0K0F3H1"/>
<evidence type="ECO:0000256" key="3">
    <source>
        <dbReference type="ARBA" id="ARBA00012544"/>
    </source>
</evidence>
<dbReference type="PANTHER" id="PTHR48043">
    <property type="entry name" value="EG:EG0003.4 PROTEIN-RELATED"/>
    <property type="match status" value="1"/>
</dbReference>
<comment type="similarity">
    <text evidence="2">Belongs to the UDP-glycosyltransferase family.</text>
</comment>
<dbReference type="PANTHER" id="PTHR48043:SF23">
    <property type="entry name" value="UDP-GLUCURONOSYLTRANSFERASE"/>
    <property type="match status" value="1"/>
</dbReference>
<evidence type="ECO:0000256" key="9">
    <source>
        <dbReference type="ARBA" id="ARBA00023136"/>
    </source>
</evidence>
<dbReference type="GO" id="GO:0015020">
    <property type="term" value="F:glucuronosyltransferase activity"/>
    <property type="evidence" value="ECO:0007669"/>
    <property type="project" value="UniProtKB-EC"/>
</dbReference>
<dbReference type="Pfam" id="PF00201">
    <property type="entry name" value="UDPGT"/>
    <property type="match status" value="2"/>
</dbReference>
<feature type="transmembrane region" description="Helical" evidence="11">
    <location>
        <begin position="947"/>
        <end position="967"/>
    </location>
</feature>
<comment type="subcellular location">
    <subcellularLocation>
        <location evidence="1">Membrane</location>
        <topology evidence="1">Single-pass membrane protein</topology>
    </subcellularLocation>
</comment>
<keyword evidence="7" id="KW-0732">Signal</keyword>
<keyword evidence="5" id="KW-0808">Transferase</keyword>
<evidence type="ECO:0000256" key="10">
    <source>
        <dbReference type="ARBA" id="ARBA00047475"/>
    </source>
</evidence>
<name>A0A0K0F3H1_STRVS</name>
<keyword evidence="8 11" id="KW-1133">Transmembrane helix</keyword>
<dbReference type="EC" id="2.4.1.17" evidence="3"/>
<proteinExistence type="inferred from homology"/>
<accession>A0A0K0F3H1</accession>
<dbReference type="Proteomes" id="UP000035680">
    <property type="component" value="Unassembled WGS sequence"/>
</dbReference>
<evidence type="ECO:0000256" key="5">
    <source>
        <dbReference type="ARBA" id="ARBA00022679"/>
    </source>
</evidence>
<dbReference type="CDD" id="cd03784">
    <property type="entry name" value="GT1_Gtf-like"/>
    <property type="match status" value="2"/>
</dbReference>
<keyword evidence="6 11" id="KW-0812">Transmembrane</keyword>
<dbReference type="FunFam" id="3.40.50.2000:FF:000038">
    <property type="entry name" value="UDP-GlucuronosylTransferase"/>
    <property type="match status" value="2"/>
</dbReference>
<evidence type="ECO:0000256" key="2">
    <source>
        <dbReference type="ARBA" id="ARBA00009995"/>
    </source>
</evidence>
<dbReference type="GO" id="GO:0016020">
    <property type="term" value="C:membrane"/>
    <property type="evidence" value="ECO:0007669"/>
    <property type="project" value="UniProtKB-SubCell"/>
</dbReference>
<dbReference type="Gene3D" id="3.40.50.2000">
    <property type="entry name" value="Glycogen Phosphorylase B"/>
    <property type="match status" value="2"/>
</dbReference>
<dbReference type="STRING" id="75913.A0A0K0F3H1"/>
<evidence type="ECO:0000256" key="11">
    <source>
        <dbReference type="SAM" id="Phobius"/>
    </source>
</evidence>
<comment type="catalytic activity">
    <reaction evidence="10">
        <text>glucuronate acceptor + UDP-alpha-D-glucuronate = acceptor beta-D-glucuronoside + UDP + H(+)</text>
        <dbReference type="Rhea" id="RHEA:21032"/>
        <dbReference type="ChEBI" id="CHEBI:15378"/>
        <dbReference type="ChEBI" id="CHEBI:58052"/>
        <dbReference type="ChEBI" id="CHEBI:58223"/>
        <dbReference type="ChEBI" id="CHEBI:132367"/>
        <dbReference type="ChEBI" id="CHEBI:132368"/>
        <dbReference type="EC" id="2.4.1.17"/>
    </reaction>
</comment>
<reference evidence="13" key="2">
    <citation type="submission" date="2015-08" db="UniProtKB">
        <authorList>
            <consortium name="WormBaseParasite"/>
        </authorList>
    </citation>
    <scope>IDENTIFICATION</scope>
</reference>
<dbReference type="SUPFAM" id="SSF53756">
    <property type="entry name" value="UDP-Glycosyltransferase/glycogen phosphorylase"/>
    <property type="match status" value="2"/>
</dbReference>
<evidence type="ECO:0000256" key="8">
    <source>
        <dbReference type="ARBA" id="ARBA00022989"/>
    </source>
</evidence>
<evidence type="ECO:0000256" key="7">
    <source>
        <dbReference type="ARBA" id="ARBA00022729"/>
    </source>
</evidence>
<evidence type="ECO:0000313" key="13">
    <source>
        <dbReference type="WBParaSite" id="SVE_0335400.1"/>
    </source>
</evidence>
<dbReference type="WBParaSite" id="SVE_0335400.1">
    <property type="protein sequence ID" value="SVE_0335400.1"/>
    <property type="gene ID" value="SVE_0335400"/>
</dbReference>
<organism evidence="12 13">
    <name type="scientific">Strongyloides venezuelensis</name>
    <name type="common">Threadworm</name>
    <dbReference type="NCBI Taxonomy" id="75913"/>
    <lineage>
        <taxon>Eukaryota</taxon>
        <taxon>Metazoa</taxon>
        <taxon>Ecdysozoa</taxon>
        <taxon>Nematoda</taxon>
        <taxon>Chromadorea</taxon>
        <taxon>Rhabditida</taxon>
        <taxon>Tylenchina</taxon>
        <taxon>Panagrolaimomorpha</taxon>
        <taxon>Strongyloidoidea</taxon>
        <taxon>Strongyloididae</taxon>
        <taxon>Strongyloides</taxon>
    </lineage>
</organism>
<evidence type="ECO:0000256" key="4">
    <source>
        <dbReference type="ARBA" id="ARBA00022676"/>
    </source>
</evidence>
<evidence type="ECO:0000256" key="6">
    <source>
        <dbReference type="ARBA" id="ARBA00022692"/>
    </source>
</evidence>
<reference evidence="12" key="1">
    <citation type="submission" date="2014-07" db="EMBL/GenBank/DDBJ databases">
        <authorList>
            <person name="Martin A.A"/>
            <person name="De Silva N."/>
        </authorList>
    </citation>
    <scope>NUCLEOTIDE SEQUENCE</scope>
</reference>
<keyword evidence="4" id="KW-0328">Glycosyltransferase</keyword>
<protein>
    <recommendedName>
        <fullName evidence="3">glucuronosyltransferase</fullName>
        <ecNumber evidence="3">2.4.1.17</ecNumber>
    </recommendedName>
</protein>
<evidence type="ECO:0000313" key="12">
    <source>
        <dbReference type="Proteomes" id="UP000035680"/>
    </source>
</evidence>
<keyword evidence="9 11" id="KW-0472">Membrane</keyword>
<keyword evidence="12" id="KW-1185">Reference proteome</keyword>
<dbReference type="InterPro" id="IPR050271">
    <property type="entry name" value="UDP-glycosyltransferase"/>
</dbReference>
<dbReference type="InterPro" id="IPR002213">
    <property type="entry name" value="UDP_glucos_trans"/>
</dbReference>
<sequence>MFFKYFTIFLNLFTLIYSYKILVVNPKFGYSHVNFFSQIADILTEAGHNVTVLAIEIDHTLKHPGAYKANVITYPFKKEAEENFTNVLDKKFLWTLSNSGAEQFKLALKFIDKMYKNSLRVFNNEELSEKIRQEKFDLGITETTNAYIFGLFKVWGIKAHVAGLSMSFGDHLYEIFGLPFPASFMPTLMSSFTDKMTYIERFKNWFLHYFGKTMFYFLREKLTLQNEFDRKYGVGYYNSRNVIGDSSFLLLNSNPFLDIPGPKTPKMVEVSGIGIKDPKPLDEYWDKILSLRNKTVLVSFGTFAKAVYMPDDIKQGLLETMRKLKDITFIWKYEEPEDGTGKDIENLVISKWLPQSDLLNDERLSLFVTHGGMGSTTELSFRGVPAIAIPIIGDQMRNSKLIERQKCGIIMNKFELAESNILINNIKTILDDDTYRNNAKILSRRLNNRPIGSKRLLIEHVEFAEEFGKLDMLDLASRDMGMIEYYNLDIIFPVFFGLLLFVSGHDVTVLTIDIDPTITHPGAYKAKIITFPATKEVEDNFPNLTDKRLLWNLSNGGAQQFRLMLKFINGIYKQSLRVFNDEELAEKIRKEEFDLGITEAMNIYVLGMFKVWGIKSYVAGYSMSLGNDLYKYFGLPFPSSFMPTIMSSSTDKMTYSERFENWFVHYFGETVMYFLKDKMTLQSEFDRKYGVGFFNNDDVVGDSSFLILNSNPFLDIPGPKTPKMVEVSGIGIKDSKPLDEYWNKILSLRNKTILVSFGTFTKAIYMPNDMKNGLLETMRKLKDITFIWKYEEPEDGTGKDIENLIIKKWLPQSDLLNDERLSLFVTHGGMGSTTELSFRGVPAISIPILGDQMRNSKLIERQKCGIVMSKFELADSSILIKNIKTILDDDTYRNNAKILSRRLNKRPIGSKRLLIEHVEFAAEFGRLDMLDLASRNMGMIEYYNLDIILPVFFALLLSVYFLFNTVVKIIRKLFKFKVKAD</sequence>
<evidence type="ECO:0000256" key="1">
    <source>
        <dbReference type="ARBA" id="ARBA00004167"/>
    </source>
</evidence>